<proteinExistence type="predicted"/>
<dbReference type="KEGG" id="pla:Plav_2080"/>
<evidence type="ECO:0000313" key="3">
    <source>
        <dbReference type="Proteomes" id="UP000006377"/>
    </source>
</evidence>
<protein>
    <recommendedName>
        <fullName evidence="4">DUF465 domain-containing protein</fullName>
    </recommendedName>
</protein>
<keyword evidence="1" id="KW-0175">Coiled coil</keyword>
<dbReference type="Proteomes" id="UP000006377">
    <property type="component" value="Chromosome"/>
</dbReference>
<organism evidence="2 3">
    <name type="scientific">Parvibaculum lavamentivorans (strain DS-1 / DSM 13023 / NCIMB 13966)</name>
    <dbReference type="NCBI Taxonomy" id="402881"/>
    <lineage>
        <taxon>Bacteria</taxon>
        <taxon>Pseudomonadati</taxon>
        <taxon>Pseudomonadota</taxon>
        <taxon>Alphaproteobacteria</taxon>
        <taxon>Hyphomicrobiales</taxon>
        <taxon>Parvibaculaceae</taxon>
        <taxon>Parvibaculum</taxon>
    </lineage>
</organism>
<name>A7HUW1_PARL1</name>
<reference evidence="2 3" key="1">
    <citation type="journal article" date="2011" name="Stand. Genomic Sci.">
        <title>Complete genome sequence of Parvibaculum lavamentivorans type strain (DS-1(T)).</title>
        <authorList>
            <person name="Schleheck D."/>
            <person name="Weiss M."/>
            <person name="Pitluck S."/>
            <person name="Bruce D."/>
            <person name="Land M.L."/>
            <person name="Han S."/>
            <person name="Saunders E."/>
            <person name="Tapia R."/>
            <person name="Detter C."/>
            <person name="Brettin T."/>
            <person name="Han J."/>
            <person name="Woyke T."/>
            <person name="Goodwin L."/>
            <person name="Pennacchio L."/>
            <person name="Nolan M."/>
            <person name="Cook A.M."/>
            <person name="Kjelleberg S."/>
            <person name="Thomas T."/>
        </authorList>
    </citation>
    <scope>NUCLEOTIDE SEQUENCE [LARGE SCALE GENOMIC DNA]</scope>
    <source>
        <strain evidence="3">DS-1 / DSM 13023 / NCIMB 13966</strain>
    </source>
</reference>
<dbReference type="STRING" id="402881.Plav_2080"/>
<feature type="coiled-coil region" evidence="1">
    <location>
        <begin position="13"/>
        <end position="61"/>
    </location>
</feature>
<dbReference type="Gene3D" id="6.10.280.50">
    <property type="match status" value="1"/>
</dbReference>
<gene>
    <name evidence="2" type="ordered locus">Plav_2080</name>
</gene>
<keyword evidence="3" id="KW-1185">Reference proteome</keyword>
<dbReference type="InterPro" id="IPR007420">
    <property type="entry name" value="DUF465"/>
</dbReference>
<evidence type="ECO:0000256" key="1">
    <source>
        <dbReference type="SAM" id="Coils"/>
    </source>
</evidence>
<dbReference type="EMBL" id="CP000774">
    <property type="protein sequence ID" value="ABS63694.1"/>
    <property type="molecule type" value="Genomic_DNA"/>
</dbReference>
<dbReference type="eggNOG" id="COG5481">
    <property type="taxonomic scope" value="Bacteria"/>
</dbReference>
<evidence type="ECO:0000313" key="2">
    <source>
        <dbReference type="EMBL" id="ABS63694.1"/>
    </source>
</evidence>
<evidence type="ECO:0008006" key="4">
    <source>
        <dbReference type="Google" id="ProtNLM"/>
    </source>
</evidence>
<dbReference type="Pfam" id="PF04325">
    <property type="entry name" value="DUF465"/>
    <property type="match status" value="1"/>
</dbReference>
<sequence>MTEREEEELRQMLGTLKQEHRDLDAAISALEAMPMPDHLQIKRLKKKKLHLRDRIQEIDDLLFPDITA</sequence>
<dbReference type="InterPro" id="IPR038444">
    <property type="entry name" value="DUF465_sf"/>
</dbReference>
<accession>A7HUW1</accession>
<dbReference type="OrthoDB" id="7869924at2"/>
<dbReference type="AlphaFoldDB" id="A7HUW1"/>
<dbReference type="HOGENOM" id="CLU_175516_1_0_5"/>
<dbReference type="RefSeq" id="WP_012110998.1">
    <property type="nucleotide sequence ID" value="NC_009719.1"/>
</dbReference>